<evidence type="ECO:0000256" key="3">
    <source>
        <dbReference type="ARBA" id="ARBA00022692"/>
    </source>
</evidence>
<feature type="transmembrane region" description="Helical" evidence="7">
    <location>
        <begin position="422"/>
        <end position="444"/>
    </location>
</feature>
<feature type="transmembrane region" description="Helical" evidence="7">
    <location>
        <begin position="178"/>
        <end position="197"/>
    </location>
</feature>
<evidence type="ECO:0008006" key="10">
    <source>
        <dbReference type="Google" id="ProtNLM"/>
    </source>
</evidence>
<evidence type="ECO:0000256" key="6">
    <source>
        <dbReference type="SAM" id="MobiDB-lite"/>
    </source>
</evidence>
<keyword evidence="4 7" id="KW-1133">Transmembrane helix</keyword>
<dbReference type="InterPro" id="IPR004813">
    <property type="entry name" value="OPT"/>
</dbReference>
<sequence length="565" mass="57629">MQSGPHEKHLPVETSSGRTGAPPRPRHLAITPVVLGVVFGSCLSALNVILAFKVGTGFGGAIVTVLLGGAALRLLRKLNWRTLFLTYAIASGGTLAVTAIDTSIGAGLLGGAPPPSWMFLIGAGLLANLLGLLLGIALAPSIINDHSLKYPALWPVIDLMHALTGSGEREAGIKEQRLILVGAVVAAGLSFAAALVGRDSLPLAPGVSPYLALSLSPMLFGLGMRISGSATVWIGVGAVYSLIVWSANVLWGSPQPGAAYIEHLGSPWILAVGVGLLLGYACGFLAKLVGGKRSVVTGAIRGRSARWRVTAAGGAAVMAGCVVALSRWLPLTYLMTALIFAVLAPLFAVLMNRVNAAIGIAPTGVFQYLTLVILALLHVPAGSAYLLIGLICCSALASAYFIEAAKVASTAPAPDAPRTHQLFTYQVIGSVAGVGTGITLLFLVSELGNIGTAAFPAPTSTALDFLNSLLRGSQDYAQSTTVFLAAAGLAGMALAWSPALPTMLGLGVLLPAATSIAILLGSVTKMATQRHRRDQGAFASTLGSGLILGGGIANALLLPIQVLTS</sequence>
<feature type="transmembrane region" description="Helical" evidence="7">
    <location>
        <begin position="505"/>
        <end position="524"/>
    </location>
</feature>
<evidence type="ECO:0000313" key="8">
    <source>
        <dbReference type="EMBL" id="TMR12048.1"/>
    </source>
</evidence>
<feature type="transmembrane region" description="Helical" evidence="7">
    <location>
        <begin position="230"/>
        <end position="248"/>
    </location>
</feature>
<feature type="transmembrane region" description="Helical" evidence="7">
    <location>
        <begin position="58"/>
        <end position="75"/>
    </location>
</feature>
<keyword evidence="2" id="KW-0813">Transport</keyword>
<proteinExistence type="predicted"/>
<evidence type="ECO:0000256" key="2">
    <source>
        <dbReference type="ARBA" id="ARBA00022448"/>
    </source>
</evidence>
<feature type="transmembrane region" description="Helical" evidence="7">
    <location>
        <begin position="268"/>
        <end position="286"/>
    </location>
</feature>
<evidence type="ECO:0000256" key="7">
    <source>
        <dbReference type="SAM" id="Phobius"/>
    </source>
</evidence>
<evidence type="ECO:0000256" key="1">
    <source>
        <dbReference type="ARBA" id="ARBA00004141"/>
    </source>
</evidence>
<feature type="transmembrane region" description="Helical" evidence="7">
    <location>
        <begin position="307"/>
        <end position="325"/>
    </location>
</feature>
<feature type="region of interest" description="Disordered" evidence="6">
    <location>
        <begin position="1"/>
        <end position="24"/>
    </location>
</feature>
<feature type="transmembrane region" description="Helical" evidence="7">
    <location>
        <begin position="536"/>
        <end position="560"/>
    </location>
</feature>
<feature type="transmembrane region" description="Helical" evidence="7">
    <location>
        <begin position="203"/>
        <end position="223"/>
    </location>
</feature>
<evidence type="ECO:0000256" key="4">
    <source>
        <dbReference type="ARBA" id="ARBA00022989"/>
    </source>
</evidence>
<dbReference type="Pfam" id="PF03169">
    <property type="entry name" value="OPT"/>
    <property type="match status" value="2"/>
</dbReference>
<dbReference type="GO" id="GO:0016020">
    <property type="term" value="C:membrane"/>
    <property type="evidence" value="ECO:0007669"/>
    <property type="project" value="UniProtKB-SubCell"/>
</dbReference>
<feature type="transmembrane region" description="Helical" evidence="7">
    <location>
        <begin position="357"/>
        <end position="377"/>
    </location>
</feature>
<feature type="transmembrane region" description="Helical" evidence="7">
    <location>
        <begin position="383"/>
        <end position="402"/>
    </location>
</feature>
<dbReference type="Proteomes" id="UP000309128">
    <property type="component" value="Unassembled WGS sequence"/>
</dbReference>
<reference evidence="8 9" key="1">
    <citation type="submission" date="2019-05" db="EMBL/GenBank/DDBJ databases">
        <title>Draft genome sequence of Nonomuraea turkmeniaca DSM 43926.</title>
        <authorList>
            <person name="Saricaoglu S."/>
            <person name="Isik K."/>
        </authorList>
    </citation>
    <scope>NUCLEOTIDE SEQUENCE [LARGE SCALE GENOMIC DNA]</scope>
    <source>
        <strain evidence="8 9">DSM 43926</strain>
    </source>
</reference>
<comment type="caution">
    <text evidence="8">The sequence shown here is derived from an EMBL/GenBank/DDBJ whole genome shotgun (WGS) entry which is preliminary data.</text>
</comment>
<dbReference type="OrthoDB" id="3500302at2"/>
<gene>
    <name evidence="8" type="ORF">ETD86_33740</name>
</gene>
<dbReference type="EMBL" id="VCKY01000142">
    <property type="protein sequence ID" value="TMR12048.1"/>
    <property type="molecule type" value="Genomic_DNA"/>
</dbReference>
<keyword evidence="9" id="KW-1185">Reference proteome</keyword>
<keyword evidence="3 7" id="KW-0812">Transmembrane</keyword>
<dbReference type="RefSeq" id="WP_138670698.1">
    <property type="nucleotide sequence ID" value="NZ_VCKY01000142.1"/>
</dbReference>
<evidence type="ECO:0000313" key="9">
    <source>
        <dbReference type="Proteomes" id="UP000309128"/>
    </source>
</evidence>
<keyword evidence="5 7" id="KW-0472">Membrane</keyword>
<feature type="transmembrane region" description="Helical" evidence="7">
    <location>
        <begin position="331"/>
        <end position="350"/>
    </location>
</feature>
<comment type="subcellular location">
    <subcellularLocation>
        <location evidence="1">Membrane</location>
        <topology evidence="1">Multi-pass membrane protein</topology>
    </subcellularLocation>
</comment>
<feature type="compositionally biased region" description="Basic and acidic residues" evidence="6">
    <location>
        <begin position="1"/>
        <end position="11"/>
    </location>
</feature>
<organism evidence="8 9">
    <name type="scientific">Nonomuraea turkmeniaca</name>
    <dbReference type="NCBI Taxonomy" id="103838"/>
    <lineage>
        <taxon>Bacteria</taxon>
        <taxon>Bacillati</taxon>
        <taxon>Actinomycetota</taxon>
        <taxon>Actinomycetes</taxon>
        <taxon>Streptosporangiales</taxon>
        <taxon>Streptosporangiaceae</taxon>
        <taxon>Nonomuraea</taxon>
    </lineage>
</organism>
<evidence type="ECO:0000256" key="5">
    <source>
        <dbReference type="ARBA" id="ARBA00023136"/>
    </source>
</evidence>
<protein>
    <recommendedName>
        <fullName evidence="10">OPT family oligopeptide transporter</fullName>
    </recommendedName>
</protein>
<dbReference type="GO" id="GO:0035673">
    <property type="term" value="F:oligopeptide transmembrane transporter activity"/>
    <property type="evidence" value="ECO:0007669"/>
    <property type="project" value="InterPro"/>
</dbReference>
<dbReference type="AlphaFoldDB" id="A0A5S4F7W5"/>
<name>A0A5S4F7W5_9ACTN</name>
<feature type="transmembrane region" description="Helical" evidence="7">
    <location>
        <begin position="28"/>
        <end position="52"/>
    </location>
</feature>
<feature type="transmembrane region" description="Helical" evidence="7">
    <location>
        <begin position="87"/>
        <end position="111"/>
    </location>
</feature>
<feature type="transmembrane region" description="Helical" evidence="7">
    <location>
        <begin position="117"/>
        <end position="139"/>
    </location>
</feature>
<accession>A0A5S4F7W5</accession>